<dbReference type="FunCoup" id="S0EWA9">
    <property type="interactions" value="408"/>
</dbReference>
<dbReference type="NCBIfam" id="TIGR00476">
    <property type="entry name" value="selD"/>
    <property type="match status" value="1"/>
</dbReference>
<dbReference type="SUPFAM" id="SSF55326">
    <property type="entry name" value="PurM N-terminal domain-like"/>
    <property type="match status" value="1"/>
</dbReference>
<evidence type="ECO:0000259" key="11">
    <source>
        <dbReference type="Pfam" id="PF02769"/>
    </source>
</evidence>
<comment type="similarity">
    <text evidence="1 9">Belongs to the selenophosphate synthase 1 family. Class I subfamily.</text>
</comment>
<feature type="binding site" description="in other chain" evidence="9">
    <location>
        <begin position="19"/>
        <end position="21"/>
    </location>
    <ligand>
        <name>ATP</name>
        <dbReference type="ChEBI" id="CHEBI:30616"/>
        <note>ligand shared between dimeric partners</note>
    </ligand>
</feature>
<gene>
    <name evidence="9" type="primary">selD</name>
    <name evidence="12" type="ORF">CCALI_00119</name>
</gene>
<comment type="cofactor">
    <cofactor evidence="9">
        <name>Mg(2+)</name>
        <dbReference type="ChEBI" id="CHEBI:18420"/>
    </cofactor>
    <text evidence="9">Binds 1 Mg(2+) ion per monomer.</text>
</comment>
<dbReference type="KEGG" id="ccz:CCALI_00119"/>
<keyword evidence="5 9" id="KW-0418">Kinase</keyword>
<feature type="binding site" evidence="9">
    <location>
        <position position="22"/>
    </location>
    <ligand>
        <name>Mg(2+)</name>
        <dbReference type="ChEBI" id="CHEBI:18420"/>
    </ligand>
</feature>
<accession>S0EWA9</accession>
<dbReference type="GO" id="GO:0005524">
    <property type="term" value="F:ATP binding"/>
    <property type="evidence" value="ECO:0007669"/>
    <property type="project" value="UniProtKB-UniRule"/>
</dbReference>
<name>S0EWA9_CHTCT</name>
<dbReference type="HOGENOM" id="CLU_032859_0_1_0"/>
<dbReference type="SUPFAM" id="SSF56042">
    <property type="entry name" value="PurM C-terminal domain-like"/>
    <property type="match status" value="1"/>
</dbReference>
<dbReference type="AlphaFoldDB" id="S0EWA9"/>
<keyword evidence="7 9" id="KW-0460">Magnesium</keyword>
<evidence type="ECO:0000256" key="9">
    <source>
        <dbReference type="HAMAP-Rule" id="MF_00625"/>
    </source>
</evidence>
<feature type="domain" description="PurM-like C-terminal" evidence="11">
    <location>
        <begin position="140"/>
        <end position="323"/>
    </location>
</feature>
<dbReference type="GO" id="GO:0005737">
    <property type="term" value="C:cytoplasm"/>
    <property type="evidence" value="ECO:0007669"/>
    <property type="project" value="TreeGrafter"/>
</dbReference>
<dbReference type="PANTHER" id="PTHR10256:SF0">
    <property type="entry name" value="INACTIVE SELENIDE, WATER DIKINASE-LIKE PROTEIN-RELATED"/>
    <property type="match status" value="1"/>
</dbReference>
<evidence type="ECO:0000256" key="3">
    <source>
        <dbReference type="ARBA" id="ARBA00022723"/>
    </source>
</evidence>
<proteinExistence type="inferred from homology"/>
<dbReference type="InParanoid" id="S0EWA9"/>
<organism evidence="12 13">
    <name type="scientific">Chthonomonas calidirosea (strain DSM 23976 / ICMP 18418 / T49)</name>
    <dbReference type="NCBI Taxonomy" id="1303518"/>
    <lineage>
        <taxon>Bacteria</taxon>
        <taxon>Bacillati</taxon>
        <taxon>Armatimonadota</taxon>
        <taxon>Chthonomonadia</taxon>
        <taxon>Chthonomonadales</taxon>
        <taxon>Chthonomonadaceae</taxon>
        <taxon>Chthonomonas</taxon>
    </lineage>
</organism>
<dbReference type="InterPro" id="IPR036921">
    <property type="entry name" value="PurM-like_N_sf"/>
</dbReference>
<evidence type="ECO:0000313" key="12">
    <source>
        <dbReference type="EMBL" id="CCW33958.1"/>
    </source>
</evidence>
<dbReference type="InterPro" id="IPR016188">
    <property type="entry name" value="PurM-like_N"/>
</dbReference>
<evidence type="ECO:0000256" key="2">
    <source>
        <dbReference type="ARBA" id="ARBA00022679"/>
    </source>
</evidence>
<keyword evidence="8 9" id="KW-0711">Selenium</keyword>
<feature type="binding site" description="in other chain" evidence="9">
    <location>
        <position position="39"/>
    </location>
    <ligand>
        <name>ATP</name>
        <dbReference type="ChEBI" id="CHEBI:30616"/>
        <note>ligand shared between dimeric partners</note>
    </ligand>
</feature>
<evidence type="ECO:0000256" key="5">
    <source>
        <dbReference type="ARBA" id="ARBA00022777"/>
    </source>
</evidence>
<dbReference type="EC" id="2.7.9.3" evidence="9"/>
<keyword evidence="3 9" id="KW-0479">Metal-binding</keyword>
<protein>
    <recommendedName>
        <fullName evidence="9">Selenide, water dikinase</fullName>
        <ecNumber evidence="9">2.7.9.3</ecNumber>
    </recommendedName>
    <alternativeName>
        <fullName evidence="9">Selenium donor protein</fullName>
    </alternativeName>
    <alternativeName>
        <fullName evidence="9">Selenophosphate synthase</fullName>
    </alternativeName>
</protein>
<dbReference type="Pfam" id="PF00586">
    <property type="entry name" value="AIRS"/>
    <property type="match status" value="1"/>
</dbReference>
<dbReference type="CDD" id="cd02195">
    <property type="entry name" value="SelD"/>
    <property type="match status" value="1"/>
</dbReference>
<dbReference type="eggNOG" id="COG0709">
    <property type="taxonomic scope" value="Bacteria"/>
</dbReference>
<evidence type="ECO:0000256" key="7">
    <source>
        <dbReference type="ARBA" id="ARBA00022842"/>
    </source>
</evidence>
<dbReference type="InterPro" id="IPR010918">
    <property type="entry name" value="PurM-like_C_dom"/>
</dbReference>
<evidence type="ECO:0000256" key="4">
    <source>
        <dbReference type="ARBA" id="ARBA00022741"/>
    </source>
</evidence>
<dbReference type="InterPro" id="IPR036676">
    <property type="entry name" value="PurM-like_C_sf"/>
</dbReference>
<keyword evidence="4 9" id="KW-0547">Nucleotide-binding</keyword>
<dbReference type="InterPro" id="IPR004536">
    <property type="entry name" value="SPS/SelD"/>
</dbReference>
<comment type="catalytic activity">
    <reaction evidence="9">
        <text>hydrogenselenide + ATP + H2O = selenophosphate + AMP + phosphate + 2 H(+)</text>
        <dbReference type="Rhea" id="RHEA:18737"/>
        <dbReference type="ChEBI" id="CHEBI:15377"/>
        <dbReference type="ChEBI" id="CHEBI:15378"/>
        <dbReference type="ChEBI" id="CHEBI:16144"/>
        <dbReference type="ChEBI" id="CHEBI:29317"/>
        <dbReference type="ChEBI" id="CHEBI:30616"/>
        <dbReference type="ChEBI" id="CHEBI:43474"/>
        <dbReference type="ChEBI" id="CHEBI:456215"/>
        <dbReference type="EC" id="2.7.9.3"/>
    </reaction>
</comment>
<comment type="subunit">
    <text evidence="9">Homodimer.</text>
</comment>
<evidence type="ECO:0000259" key="10">
    <source>
        <dbReference type="Pfam" id="PF00586"/>
    </source>
</evidence>
<dbReference type="PIRSF" id="PIRSF036407">
    <property type="entry name" value="Selenphspht_syn"/>
    <property type="match status" value="1"/>
</dbReference>
<comment type="caution">
    <text evidence="9">Lacks conserved residue(s) required for the propagation of feature annotation.</text>
</comment>
<dbReference type="GO" id="GO:0000287">
    <property type="term" value="F:magnesium ion binding"/>
    <property type="evidence" value="ECO:0007669"/>
    <property type="project" value="UniProtKB-UniRule"/>
</dbReference>
<evidence type="ECO:0000256" key="1">
    <source>
        <dbReference type="ARBA" id="ARBA00008026"/>
    </source>
</evidence>
<feature type="domain" description="PurM-like N-terminal" evidence="10">
    <location>
        <begin position="21"/>
        <end position="128"/>
    </location>
</feature>
<dbReference type="GO" id="GO:0016260">
    <property type="term" value="P:selenocysteine biosynthetic process"/>
    <property type="evidence" value="ECO:0007669"/>
    <property type="project" value="InterPro"/>
</dbReference>
<feature type="binding site" evidence="9">
    <location>
        <position position="204"/>
    </location>
    <ligand>
        <name>Mg(2+)</name>
        <dbReference type="ChEBI" id="CHEBI:18420"/>
    </ligand>
</feature>
<dbReference type="STRING" id="454171.CP488_01038"/>
<keyword evidence="13" id="KW-1185">Reference proteome</keyword>
<dbReference type="InterPro" id="IPR023061">
    <property type="entry name" value="SelD_I"/>
</dbReference>
<dbReference type="Gene3D" id="3.90.650.10">
    <property type="entry name" value="PurM-like C-terminal domain"/>
    <property type="match status" value="1"/>
</dbReference>
<evidence type="ECO:0000256" key="8">
    <source>
        <dbReference type="ARBA" id="ARBA00023266"/>
    </source>
</evidence>
<keyword evidence="2 9" id="KW-0808">Transferase</keyword>
<dbReference type="PATRIC" id="fig|1303518.3.peg.122"/>
<dbReference type="PANTHER" id="PTHR10256">
    <property type="entry name" value="SELENIDE, WATER DIKINASE"/>
    <property type="match status" value="1"/>
</dbReference>
<comment type="function">
    <text evidence="9">Synthesizes selenophosphate from selenide and ATP.</text>
</comment>
<dbReference type="NCBIfam" id="NF002098">
    <property type="entry name" value="PRK00943.1"/>
    <property type="match status" value="1"/>
</dbReference>
<keyword evidence="6 9" id="KW-0067">ATP-binding</keyword>
<dbReference type="GO" id="GO:0004756">
    <property type="term" value="F:selenide, water dikinase activity"/>
    <property type="evidence" value="ECO:0007669"/>
    <property type="project" value="UniProtKB-UniRule"/>
</dbReference>
<evidence type="ECO:0000313" key="13">
    <source>
        <dbReference type="Proteomes" id="UP000014227"/>
    </source>
</evidence>
<dbReference type="Gene3D" id="3.30.1330.10">
    <property type="entry name" value="PurM-like, N-terminal domain"/>
    <property type="match status" value="1"/>
</dbReference>
<feature type="binding site" evidence="9">
    <location>
        <begin position="110"/>
        <end position="112"/>
    </location>
    <ligand>
        <name>ATP</name>
        <dbReference type="ChEBI" id="CHEBI:30616"/>
        <note>ligand shared between dimeric partners</note>
    </ligand>
</feature>
<reference evidence="13" key="1">
    <citation type="submission" date="2013-03" db="EMBL/GenBank/DDBJ databases">
        <title>Genome sequence of Chthonomonas calidirosea, the first sequenced genome from the Armatimonadetes phylum (formally candidate division OP10).</title>
        <authorList>
            <person name="Lee K.C.Y."/>
            <person name="Morgan X.C."/>
            <person name="Dunfield P.F."/>
            <person name="Tamas I."/>
            <person name="Houghton K.M."/>
            <person name="Vyssotski M."/>
            <person name="Ryan J.L.J."/>
            <person name="Lagutin K."/>
            <person name="McDonald I.R."/>
            <person name="Stott M.B."/>
        </authorList>
    </citation>
    <scope>NUCLEOTIDE SEQUENCE [LARGE SCALE GENOMIC DNA]</scope>
    <source>
        <strain evidence="13">DSM 23976 / ICMP 18418 / T49</strain>
    </source>
</reference>
<feature type="binding site" description="in other chain" evidence="9">
    <location>
        <position position="62"/>
    </location>
    <ligand>
        <name>ATP</name>
        <dbReference type="ChEBI" id="CHEBI:30616"/>
        <note>ligand shared between dimeric partners</note>
    </ligand>
</feature>
<dbReference type="EMBL" id="HF951689">
    <property type="protein sequence ID" value="CCW33958.1"/>
    <property type="molecule type" value="Genomic_DNA"/>
</dbReference>
<sequence>MLRELPPSVSQALLVGFETADDAGVYRLNETTALVQTVDFFTPIVDDPRWFGAIAAANSLSDVYAMGGEPITALNILCYPVRERPAEELRAILEAGAEKAREAGVVLLGGHSVEDTEPKFGMAVTGLVHPEHIATNAGARPGDVIVLTKPLGTGIITTAAKFDECPTDVLEAACQSMAMLNRGAAAAMRSLGIGADLPVHAATDITGYGLLGHLFQMARASRVGMELESSALPLLPEVEALAAAGNVTRGERENRAYLGAHLEVSEEVAATRLSVMLDPQTSGGLAIVVAPESVDALLEALRDNGVAKPAVIGRCVRDVALRIRVFA</sequence>
<dbReference type="HAMAP" id="MF_00625">
    <property type="entry name" value="SelD"/>
    <property type="match status" value="1"/>
</dbReference>
<dbReference type="Pfam" id="PF02769">
    <property type="entry name" value="AIRS_C"/>
    <property type="match status" value="1"/>
</dbReference>
<dbReference type="Proteomes" id="UP000014227">
    <property type="component" value="Chromosome I"/>
</dbReference>
<feature type="binding site" evidence="9">
    <location>
        <position position="62"/>
    </location>
    <ligand>
        <name>Mg(2+)</name>
        <dbReference type="ChEBI" id="CHEBI:18420"/>
    </ligand>
</feature>
<evidence type="ECO:0000256" key="6">
    <source>
        <dbReference type="ARBA" id="ARBA00022840"/>
    </source>
</evidence>